<dbReference type="InterPro" id="IPR004344">
    <property type="entry name" value="TTL/TTLL_fam"/>
</dbReference>
<dbReference type="PANTHER" id="PTHR46088:SF1">
    <property type="entry name" value="TUBULIN--TYROSINE LIGASE-LIKE PROTEIN 12"/>
    <property type="match status" value="1"/>
</dbReference>
<dbReference type="PROSITE" id="PS51221">
    <property type="entry name" value="TTL"/>
    <property type="match status" value="1"/>
</dbReference>
<dbReference type="CTD" id="20210168"/>
<feature type="domain" description="Tubulin--tyrosine ligase-like protein 12 SET-like" evidence="1">
    <location>
        <begin position="54"/>
        <end position="226"/>
    </location>
</feature>
<evidence type="ECO:0000313" key="4">
    <source>
        <dbReference type="Proteomes" id="UP000015101"/>
    </source>
</evidence>
<dbReference type="FunCoup" id="T1FMW9">
    <property type="interactions" value="1499"/>
</dbReference>
<protein>
    <recommendedName>
        <fullName evidence="1">Tubulin--tyrosine ligase-like protein 12 SET-like domain-containing protein</fullName>
    </recommendedName>
</protein>
<gene>
    <name evidence="3" type="primary">20210168</name>
    <name evidence="2" type="ORF">HELRODRAFT_185510</name>
</gene>
<dbReference type="InterPro" id="IPR057954">
    <property type="entry name" value="SET_TTL12"/>
</dbReference>
<reference evidence="3" key="3">
    <citation type="submission" date="2015-06" db="UniProtKB">
        <authorList>
            <consortium name="EnsemblMetazoa"/>
        </authorList>
    </citation>
    <scope>IDENTIFICATION</scope>
</reference>
<name>T1FMW9_HELRO</name>
<dbReference type="PANTHER" id="PTHR46088">
    <property type="entry name" value="TUBULIN--TYROSINE LIGASE-LIKE PROTEIN 12"/>
    <property type="match status" value="1"/>
</dbReference>
<dbReference type="GO" id="GO:0005737">
    <property type="term" value="C:cytoplasm"/>
    <property type="evidence" value="ECO:0000318"/>
    <property type="project" value="GO_Central"/>
</dbReference>
<dbReference type="STRING" id="6412.T1FMW9"/>
<sequence>MELFVNLHKNQLESSNVPEVYWPTLFNKLTNEILDVGEYFMMAQVIEEDEDGNEIDGVSWKIVVNVDELTTADANSIFLIDHAWTYRADEACRQLRNDRKLLLRMADLMGVCTENCQDDVDDIVEKVFSEMWRFNQTYSIGNDNLGCESASPIWYVMDEFGSRVQHSDSPTVKMVPFCYAPTKTAFTLMWPIQDLKRGDEVTRDCVNMPPNVSSKFRRFLLSPWVPLGEEDDDDDEDKDGDSDEIFNSKFSVHTSLPTIQDHHQDLSSLHRKLKVFTDVEQVCDHLKHPAFSLIDSLEEADIIWTKHYLSDFKSFSEETPNKLINQFPFEMVLTIKNMLYRVCKNDSQTSDGQKTDSDLDLADVTKSPNPDHHEFPNWLAVTFDLRNELAKFIRYFRRREKSALCNYWIVKPYNLSRGLDSHVTGNVNQIVRLLETGPKVACLYIDDPVLLSRKDVGLVKFDLRFIVMLISLQPLKLAVHKKFLIRVANREFSMRNFDEYEQHFTVMNYKPGAKMHIIACEEMEQRFADQYPSFGWNDVLSDIYGMISEMFKRASRLPPPRGIGHCPQSRTIYGVDVMLKWNKRDNRPATIQPVVLECNFGPDNTRFLRSYPTFFDDIFETLFLNSQSNPNITYITC</sequence>
<evidence type="ECO:0000259" key="1">
    <source>
        <dbReference type="Pfam" id="PF25556"/>
    </source>
</evidence>
<dbReference type="Proteomes" id="UP000015101">
    <property type="component" value="Unassembled WGS sequence"/>
</dbReference>
<evidence type="ECO:0000313" key="2">
    <source>
        <dbReference type="EMBL" id="ESO05228.1"/>
    </source>
</evidence>
<dbReference type="eggNOG" id="KOG2155">
    <property type="taxonomic scope" value="Eukaryota"/>
</dbReference>
<dbReference type="OMA" id="WTPDCKR"/>
<dbReference type="EMBL" id="AMQM01003895">
    <property type="status" value="NOT_ANNOTATED_CDS"/>
    <property type="molecule type" value="Genomic_DNA"/>
</dbReference>
<dbReference type="OrthoDB" id="60477at2759"/>
<dbReference type="Gene3D" id="3.30.470.20">
    <property type="entry name" value="ATP-grasp fold, B domain"/>
    <property type="match status" value="1"/>
</dbReference>
<dbReference type="GeneID" id="20210168"/>
<reference evidence="2 4" key="2">
    <citation type="journal article" date="2013" name="Nature">
        <title>Insights into bilaterian evolution from three spiralian genomes.</title>
        <authorList>
            <person name="Simakov O."/>
            <person name="Marletaz F."/>
            <person name="Cho S.J."/>
            <person name="Edsinger-Gonzales E."/>
            <person name="Havlak P."/>
            <person name="Hellsten U."/>
            <person name="Kuo D.H."/>
            <person name="Larsson T."/>
            <person name="Lv J."/>
            <person name="Arendt D."/>
            <person name="Savage R."/>
            <person name="Osoegawa K."/>
            <person name="de Jong P."/>
            <person name="Grimwood J."/>
            <person name="Chapman J.A."/>
            <person name="Shapiro H."/>
            <person name="Aerts A."/>
            <person name="Otillar R.P."/>
            <person name="Terry A.Y."/>
            <person name="Boore J.L."/>
            <person name="Grigoriev I.V."/>
            <person name="Lindberg D.R."/>
            <person name="Seaver E.C."/>
            <person name="Weisblat D.A."/>
            <person name="Putnam N.H."/>
            <person name="Rokhsar D.S."/>
        </authorList>
    </citation>
    <scope>NUCLEOTIDE SEQUENCE</scope>
</reference>
<dbReference type="InterPro" id="IPR027749">
    <property type="entry name" value="TTLL12"/>
</dbReference>
<dbReference type="Pfam" id="PF03133">
    <property type="entry name" value="TTL"/>
    <property type="match status" value="1"/>
</dbReference>
<dbReference type="KEGG" id="hro:HELRODRAFT_185510"/>
<dbReference type="RefSeq" id="XP_009016543.1">
    <property type="nucleotide sequence ID" value="XM_009018295.1"/>
</dbReference>
<reference evidence="4" key="1">
    <citation type="submission" date="2012-12" db="EMBL/GenBank/DDBJ databases">
        <authorList>
            <person name="Hellsten U."/>
            <person name="Grimwood J."/>
            <person name="Chapman J.A."/>
            <person name="Shapiro H."/>
            <person name="Aerts A."/>
            <person name="Otillar R.P."/>
            <person name="Terry A.Y."/>
            <person name="Boore J.L."/>
            <person name="Simakov O."/>
            <person name="Marletaz F."/>
            <person name="Cho S.-J."/>
            <person name="Edsinger-Gonzales E."/>
            <person name="Havlak P."/>
            <person name="Kuo D.-H."/>
            <person name="Larsson T."/>
            <person name="Lv J."/>
            <person name="Arendt D."/>
            <person name="Savage R."/>
            <person name="Osoegawa K."/>
            <person name="de Jong P."/>
            <person name="Lindberg D.R."/>
            <person name="Seaver E.C."/>
            <person name="Weisblat D.A."/>
            <person name="Putnam N.H."/>
            <person name="Grigoriev I.V."/>
            <person name="Rokhsar D.S."/>
        </authorList>
    </citation>
    <scope>NUCLEOTIDE SEQUENCE</scope>
</reference>
<dbReference type="EnsemblMetazoa" id="HelroT185510">
    <property type="protein sequence ID" value="HelroP185510"/>
    <property type="gene ID" value="HelroG185510"/>
</dbReference>
<accession>T1FMW9</accession>
<dbReference type="HOGENOM" id="CLU_018324_0_0_1"/>
<dbReference type="EMBL" id="KB096365">
    <property type="protein sequence ID" value="ESO05228.1"/>
    <property type="molecule type" value="Genomic_DNA"/>
</dbReference>
<proteinExistence type="predicted"/>
<dbReference type="Pfam" id="PF25556">
    <property type="entry name" value="SET_TTL"/>
    <property type="match status" value="1"/>
</dbReference>
<keyword evidence="4" id="KW-1185">Reference proteome</keyword>
<evidence type="ECO:0000313" key="3">
    <source>
        <dbReference type="EnsemblMetazoa" id="HelroP185510"/>
    </source>
</evidence>
<dbReference type="InParanoid" id="T1FMW9"/>
<dbReference type="AlphaFoldDB" id="T1FMW9"/>
<organism evidence="3 4">
    <name type="scientific">Helobdella robusta</name>
    <name type="common">Californian leech</name>
    <dbReference type="NCBI Taxonomy" id="6412"/>
    <lineage>
        <taxon>Eukaryota</taxon>
        <taxon>Metazoa</taxon>
        <taxon>Spiralia</taxon>
        <taxon>Lophotrochozoa</taxon>
        <taxon>Annelida</taxon>
        <taxon>Clitellata</taxon>
        <taxon>Hirudinea</taxon>
        <taxon>Rhynchobdellida</taxon>
        <taxon>Glossiphoniidae</taxon>
        <taxon>Helobdella</taxon>
    </lineage>
</organism>